<feature type="domain" description="CHAD" evidence="1">
    <location>
        <begin position="1"/>
        <end position="261"/>
    </location>
</feature>
<dbReference type="Pfam" id="PF05235">
    <property type="entry name" value="CHAD"/>
    <property type="match status" value="1"/>
</dbReference>
<accession>A0ABT5Q7R1</accession>
<dbReference type="SMART" id="SM00880">
    <property type="entry name" value="CHAD"/>
    <property type="match status" value="1"/>
</dbReference>
<dbReference type="EMBL" id="JAMDGR010000014">
    <property type="protein sequence ID" value="MDD1150241.1"/>
    <property type="molecule type" value="Genomic_DNA"/>
</dbReference>
<dbReference type="Gene3D" id="1.40.20.10">
    <property type="entry name" value="CHAD domain"/>
    <property type="match status" value="1"/>
</dbReference>
<gene>
    <name evidence="2" type="ORF">M5G25_18300</name>
</gene>
<evidence type="ECO:0000313" key="2">
    <source>
        <dbReference type="EMBL" id="MDD1150241.1"/>
    </source>
</evidence>
<protein>
    <submittedName>
        <fullName evidence="2">CHAD domain-containing protein</fullName>
    </submittedName>
</protein>
<dbReference type="PANTHER" id="PTHR39339:SF1">
    <property type="entry name" value="CHAD DOMAIN-CONTAINING PROTEIN"/>
    <property type="match status" value="1"/>
</dbReference>
<reference evidence="2 3" key="1">
    <citation type="submission" date="2022-05" db="EMBL/GenBank/DDBJ databases">
        <title>Novel Pseudomonas spp. Isolated from a Rainbow Trout Aquaculture Facility.</title>
        <authorList>
            <person name="Testerman T."/>
            <person name="Graf J."/>
        </authorList>
    </citation>
    <scope>NUCLEOTIDE SEQUENCE [LARGE SCALE GENOMIC DNA]</scope>
    <source>
        <strain evidence="2 3">ID357</strain>
    </source>
</reference>
<dbReference type="InterPro" id="IPR038186">
    <property type="entry name" value="CHAD_dom_sf"/>
</dbReference>
<sequence length="261" mass="29591">MSFVNKFVAEILTLQVALYHAQARLECRTDNEALHDLRIAVRKIRSLLKPFRLLNEVAALNDAAAEVGRETTPARDLEVMILELQERGFAGLAQTRASRLDSSYESILNGQSIKSLLVRLDKWPSSFRLIEANGELKGIETQIKTALRKQIDRLHAAVDDSQYDRHELRILVKRTRYLTEAFPELSPLSKKSARALKELQSALGAWHDHYQWCQKAQIETDLRPLKQVWLSAAATALQKAEVQLVNLAKRLPKPAGKKKLP</sequence>
<evidence type="ECO:0000313" key="3">
    <source>
        <dbReference type="Proteomes" id="UP001217610"/>
    </source>
</evidence>
<proteinExistence type="predicted"/>
<organism evidence="2 3">
    <name type="scientific">Pseudomonas idahonensis</name>
    <dbReference type="NCBI Taxonomy" id="2942628"/>
    <lineage>
        <taxon>Bacteria</taxon>
        <taxon>Pseudomonadati</taxon>
        <taxon>Pseudomonadota</taxon>
        <taxon>Gammaproteobacteria</taxon>
        <taxon>Pseudomonadales</taxon>
        <taxon>Pseudomonadaceae</taxon>
        <taxon>Pseudomonas</taxon>
    </lineage>
</organism>
<keyword evidence="3" id="KW-1185">Reference proteome</keyword>
<dbReference type="Proteomes" id="UP001217610">
    <property type="component" value="Unassembled WGS sequence"/>
</dbReference>
<dbReference type="PANTHER" id="PTHR39339">
    <property type="entry name" value="SLR1444 PROTEIN"/>
    <property type="match status" value="1"/>
</dbReference>
<dbReference type="PROSITE" id="PS51708">
    <property type="entry name" value="CHAD"/>
    <property type="match status" value="1"/>
</dbReference>
<dbReference type="RefSeq" id="WP_273923574.1">
    <property type="nucleotide sequence ID" value="NZ_JAMDGR010000014.1"/>
</dbReference>
<dbReference type="InterPro" id="IPR007899">
    <property type="entry name" value="CHAD_dom"/>
</dbReference>
<name>A0ABT5Q7R1_9PSED</name>
<evidence type="ECO:0000259" key="1">
    <source>
        <dbReference type="PROSITE" id="PS51708"/>
    </source>
</evidence>
<comment type="caution">
    <text evidence="2">The sequence shown here is derived from an EMBL/GenBank/DDBJ whole genome shotgun (WGS) entry which is preliminary data.</text>
</comment>